<protein>
    <submittedName>
        <fullName evidence="1">Uncharacterized protein</fullName>
    </submittedName>
</protein>
<organism evidence="1">
    <name type="scientific">marine sediment metagenome</name>
    <dbReference type="NCBI Taxonomy" id="412755"/>
    <lineage>
        <taxon>unclassified sequences</taxon>
        <taxon>metagenomes</taxon>
        <taxon>ecological metagenomes</taxon>
    </lineage>
</organism>
<comment type="caution">
    <text evidence="1">The sequence shown here is derived from an EMBL/GenBank/DDBJ whole genome shotgun (WGS) entry which is preliminary data.</text>
</comment>
<proteinExistence type="predicted"/>
<feature type="non-terminal residue" evidence="1">
    <location>
        <position position="1"/>
    </location>
</feature>
<accession>X1FEJ1</accession>
<reference evidence="1" key="1">
    <citation type="journal article" date="2014" name="Front. Microbiol.">
        <title>High frequency of phylogenetically diverse reductive dehalogenase-homologous genes in deep subseafloor sedimentary metagenomes.</title>
        <authorList>
            <person name="Kawai M."/>
            <person name="Futagami T."/>
            <person name="Toyoda A."/>
            <person name="Takaki Y."/>
            <person name="Nishi S."/>
            <person name="Hori S."/>
            <person name="Arai W."/>
            <person name="Tsubouchi T."/>
            <person name="Morono Y."/>
            <person name="Uchiyama I."/>
            <person name="Ito T."/>
            <person name="Fujiyama A."/>
            <person name="Inagaki F."/>
            <person name="Takami H."/>
        </authorList>
    </citation>
    <scope>NUCLEOTIDE SEQUENCE</scope>
    <source>
        <strain evidence="1">Expedition CK06-06</strain>
    </source>
</reference>
<dbReference type="AlphaFoldDB" id="X1FEJ1"/>
<gene>
    <name evidence="1" type="ORF">S03H2_19075</name>
</gene>
<evidence type="ECO:0000313" key="1">
    <source>
        <dbReference type="EMBL" id="GAH43412.1"/>
    </source>
</evidence>
<sequence length="129" mass="14643">GEEFDSINISFNSNHKTIEPVVESADGRGYNIAIGKKEKPIFVESEVKADYIVTTLKGKRAKKDEKKQILIPKSDAIVEEILKKLEKDKATTKSPSVAELEEEINELVYKLYGLNGKDVKVIEEFLRRF</sequence>
<name>X1FEJ1_9ZZZZ</name>
<dbReference type="EMBL" id="BARU01009940">
    <property type="protein sequence ID" value="GAH43412.1"/>
    <property type="molecule type" value="Genomic_DNA"/>
</dbReference>